<feature type="non-terminal residue" evidence="2">
    <location>
        <position position="67"/>
    </location>
</feature>
<dbReference type="AlphaFoldDB" id="A0AAD7C3D4"/>
<comment type="caution">
    <text evidence="2">The sequence shown here is derived from an EMBL/GenBank/DDBJ whole genome shotgun (WGS) entry which is preliminary data.</text>
</comment>
<keyword evidence="3" id="KW-1185">Reference proteome</keyword>
<keyword evidence="1" id="KW-0732">Signal</keyword>
<reference evidence="2" key="1">
    <citation type="submission" date="2023-03" db="EMBL/GenBank/DDBJ databases">
        <title>Massive genome expansion in bonnet fungi (Mycena s.s.) driven by repeated elements and novel gene families across ecological guilds.</title>
        <authorList>
            <consortium name="Lawrence Berkeley National Laboratory"/>
            <person name="Harder C.B."/>
            <person name="Miyauchi S."/>
            <person name="Viragh M."/>
            <person name="Kuo A."/>
            <person name="Thoen E."/>
            <person name="Andreopoulos B."/>
            <person name="Lu D."/>
            <person name="Skrede I."/>
            <person name="Drula E."/>
            <person name="Henrissat B."/>
            <person name="Morin E."/>
            <person name="Kohler A."/>
            <person name="Barry K."/>
            <person name="LaButti K."/>
            <person name="Morin E."/>
            <person name="Salamov A."/>
            <person name="Lipzen A."/>
            <person name="Mereny Z."/>
            <person name="Hegedus B."/>
            <person name="Baldrian P."/>
            <person name="Stursova M."/>
            <person name="Weitz H."/>
            <person name="Taylor A."/>
            <person name="Grigoriev I.V."/>
            <person name="Nagy L.G."/>
            <person name="Martin F."/>
            <person name="Kauserud H."/>
        </authorList>
    </citation>
    <scope>NUCLEOTIDE SEQUENCE</scope>
    <source>
        <strain evidence="2">CBHHK067</strain>
    </source>
</reference>
<feature type="chain" id="PRO_5042238204" evidence="1">
    <location>
        <begin position="24"/>
        <end position="67"/>
    </location>
</feature>
<name>A0AAD7C3D4_MYCRO</name>
<proteinExistence type="predicted"/>
<feature type="signal peptide" evidence="1">
    <location>
        <begin position="1"/>
        <end position="23"/>
    </location>
</feature>
<evidence type="ECO:0000313" key="2">
    <source>
        <dbReference type="EMBL" id="KAJ7638153.1"/>
    </source>
</evidence>
<dbReference type="EMBL" id="JARKIE010000441">
    <property type="protein sequence ID" value="KAJ7638153.1"/>
    <property type="molecule type" value="Genomic_DNA"/>
</dbReference>
<organism evidence="2 3">
    <name type="scientific">Mycena rosella</name>
    <name type="common">Pink bonnet</name>
    <name type="synonym">Agaricus rosellus</name>
    <dbReference type="NCBI Taxonomy" id="1033263"/>
    <lineage>
        <taxon>Eukaryota</taxon>
        <taxon>Fungi</taxon>
        <taxon>Dikarya</taxon>
        <taxon>Basidiomycota</taxon>
        <taxon>Agaricomycotina</taxon>
        <taxon>Agaricomycetes</taxon>
        <taxon>Agaricomycetidae</taxon>
        <taxon>Agaricales</taxon>
        <taxon>Marasmiineae</taxon>
        <taxon>Mycenaceae</taxon>
        <taxon>Mycena</taxon>
    </lineage>
</organism>
<feature type="non-terminal residue" evidence="2">
    <location>
        <position position="1"/>
    </location>
</feature>
<gene>
    <name evidence="2" type="ORF">B0H17DRAFT_849966</name>
</gene>
<evidence type="ECO:0000256" key="1">
    <source>
        <dbReference type="SAM" id="SignalP"/>
    </source>
</evidence>
<dbReference type="Proteomes" id="UP001221757">
    <property type="component" value="Unassembled WGS sequence"/>
</dbReference>
<protein>
    <submittedName>
        <fullName evidence="2">Uncharacterized protein</fullName>
    </submittedName>
</protein>
<evidence type="ECO:0000313" key="3">
    <source>
        <dbReference type="Proteomes" id="UP001221757"/>
    </source>
</evidence>
<sequence length="67" mass="7643">LWKRAALLLTIAFLFWLTFQIKGAKRTPKVVHATRYSKEFKYRPAASPVLTETLKDGRLRVRGAGPT</sequence>
<accession>A0AAD7C3D4</accession>